<dbReference type="PANTHER" id="PTHR43355">
    <property type="entry name" value="FLAVIN REDUCTASE (NADPH)"/>
    <property type="match status" value="1"/>
</dbReference>
<dbReference type="SUPFAM" id="SSF51735">
    <property type="entry name" value="NAD(P)-binding Rossmann-fold domains"/>
    <property type="match status" value="1"/>
</dbReference>
<dbReference type="Gene3D" id="3.40.50.720">
    <property type="entry name" value="NAD(P)-binding Rossmann-like Domain"/>
    <property type="match status" value="1"/>
</dbReference>
<proteinExistence type="predicted"/>
<comment type="caution">
    <text evidence="2">The sequence shown here is derived from an EMBL/GenBank/DDBJ whole genome shotgun (WGS) entry which is preliminary data.</text>
</comment>
<evidence type="ECO:0000313" key="3">
    <source>
        <dbReference type="Proteomes" id="UP001057702"/>
    </source>
</evidence>
<dbReference type="InterPro" id="IPR016040">
    <property type="entry name" value="NAD(P)-bd_dom"/>
</dbReference>
<accession>A0ABT1Q3M9</accession>
<dbReference type="EMBL" id="JANFNG010000036">
    <property type="protein sequence ID" value="MCQ4084489.1"/>
    <property type="molecule type" value="Genomic_DNA"/>
</dbReference>
<dbReference type="RefSeq" id="WP_255923554.1">
    <property type="nucleotide sequence ID" value="NZ_JANFNG010000036.1"/>
</dbReference>
<protein>
    <submittedName>
        <fullName evidence="2">NAD(P)H-binding protein</fullName>
    </submittedName>
</protein>
<evidence type="ECO:0000313" key="2">
    <source>
        <dbReference type="EMBL" id="MCQ4084489.1"/>
    </source>
</evidence>
<sequence length="211" mass="22382">MKLTVLGATGGVGRQIVTHALADGDHVTAVVRDPARLQVRHEHLSVVRADPLDAASVKPAIDGADAVLSAIGARSRHDPLKPASTSARAAIQAMAATGVRRIVVVSAAPLNRSGAGDAPFTRRVVTPLLWAVFREVYTDLEAMERAVQESGLDWTLVRPPKLWNKPGQGRYRHAIDASPGGTSIARADVARAMLDFVTDRETIGHAVGVSR</sequence>
<name>A0ABT1Q3M9_9ACTN</name>
<keyword evidence="3" id="KW-1185">Reference proteome</keyword>
<gene>
    <name evidence="2" type="ORF">NGB36_28920</name>
</gene>
<dbReference type="PANTHER" id="PTHR43355:SF2">
    <property type="entry name" value="FLAVIN REDUCTASE (NADPH)"/>
    <property type="match status" value="1"/>
</dbReference>
<reference evidence="2" key="1">
    <citation type="submission" date="2022-06" db="EMBL/GenBank/DDBJ databases">
        <title>Draft genome sequence of Streptomyces sp. RB6PN25 isolated from peat swamp forest in Thailand.</title>
        <authorList>
            <person name="Duangmal K."/>
            <person name="Klaysubun C."/>
        </authorList>
    </citation>
    <scope>NUCLEOTIDE SEQUENCE</scope>
    <source>
        <strain evidence="2">RB6PN25</strain>
    </source>
</reference>
<feature type="domain" description="NAD(P)-binding" evidence="1">
    <location>
        <begin position="7"/>
        <end position="199"/>
    </location>
</feature>
<dbReference type="Proteomes" id="UP001057702">
    <property type="component" value="Unassembled WGS sequence"/>
</dbReference>
<evidence type="ECO:0000259" key="1">
    <source>
        <dbReference type="Pfam" id="PF13460"/>
    </source>
</evidence>
<dbReference type="InterPro" id="IPR051606">
    <property type="entry name" value="Polyketide_Oxido-like"/>
</dbReference>
<dbReference type="Pfam" id="PF13460">
    <property type="entry name" value="NAD_binding_10"/>
    <property type="match status" value="1"/>
</dbReference>
<organism evidence="2 3">
    <name type="scientific">Streptomyces humicola</name>
    <dbReference type="NCBI Taxonomy" id="2953240"/>
    <lineage>
        <taxon>Bacteria</taxon>
        <taxon>Bacillati</taxon>
        <taxon>Actinomycetota</taxon>
        <taxon>Actinomycetes</taxon>
        <taxon>Kitasatosporales</taxon>
        <taxon>Streptomycetaceae</taxon>
        <taxon>Streptomyces</taxon>
    </lineage>
</organism>
<dbReference type="InterPro" id="IPR036291">
    <property type="entry name" value="NAD(P)-bd_dom_sf"/>
</dbReference>